<evidence type="ECO:0000313" key="5">
    <source>
        <dbReference type="EMBL" id="PMS19276.1"/>
    </source>
</evidence>
<evidence type="ECO:0000259" key="4">
    <source>
        <dbReference type="PROSITE" id="PS50943"/>
    </source>
</evidence>
<dbReference type="Gene3D" id="1.10.260.40">
    <property type="entry name" value="lambda repressor-like DNA-binding domains"/>
    <property type="match status" value="1"/>
</dbReference>
<dbReference type="InterPro" id="IPR015927">
    <property type="entry name" value="Peptidase_S24_S26A/B/C"/>
</dbReference>
<protein>
    <recommendedName>
        <fullName evidence="4">HTH cro/C1-type domain-containing protein</fullName>
    </recommendedName>
</protein>
<keyword evidence="2" id="KW-0238">DNA-binding</keyword>
<dbReference type="SMART" id="SM00530">
    <property type="entry name" value="HTH_XRE"/>
    <property type="match status" value="1"/>
</dbReference>
<comment type="caution">
    <text evidence="5">The sequence shown here is derived from an EMBL/GenBank/DDBJ whole genome shotgun (WGS) entry which is preliminary data.</text>
</comment>
<dbReference type="CDD" id="cd00093">
    <property type="entry name" value="HTH_XRE"/>
    <property type="match status" value="1"/>
</dbReference>
<dbReference type="Proteomes" id="UP000235347">
    <property type="component" value="Unassembled WGS sequence"/>
</dbReference>
<dbReference type="InterPro" id="IPR036286">
    <property type="entry name" value="LexA/Signal_pep-like_sf"/>
</dbReference>
<sequence>MSSTLTVQVFNLLTMTTLAERLQVALDQAKMKQIELARRVGITRGAVSLWLKGATTKVEGENLVKAAQVLGVSPNWLATGRGRMKSASPREIALEDNPEYPAIRRVKIKISAGVTGFGVEPLADDHAPIVFHRSWYESNGYSPESLIAIKVNGASMEPGLYDGDWVVVNTDDTQPRDGIAFAVNYDGEVVVKRLFRTDGQWVAASDNPDKRIYRDRPMNGDTFIIGRIVHKQSERI</sequence>
<accession>A0A2N7VQ57</accession>
<gene>
    <name evidence="5" type="ORF">C0Z19_21840</name>
</gene>
<dbReference type="PANTHER" id="PTHR40661:SF3">
    <property type="entry name" value="FELS-1 PROPHAGE TRANSCRIPTIONAL REGULATOR"/>
    <property type="match status" value="1"/>
</dbReference>
<dbReference type="GO" id="GO:0003677">
    <property type="term" value="F:DNA binding"/>
    <property type="evidence" value="ECO:0007669"/>
    <property type="project" value="UniProtKB-KW"/>
</dbReference>
<name>A0A2N7VQ57_9BURK</name>
<proteinExistence type="predicted"/>
<dbReference type="PROSITE" id="PS50943">
    <property type="entry name" value="HTH_CROC1"/>
    <property type="match status" value="1"/>
</dbReference>
<feature type="domain" description="HTH cro/C1-type" evidence="4">
    <location>
        <begin position="22"/>
        <end position="77"/>
    </location>
</feature>
<dbReference type="SUPFAM" id="SSF51306">
    <property type="entry name" value="LexA/Signal peptidase"/>
    <property type="match status" value="1"/>
</dbReference>
<dbReference type="InterPro" id="IPR001387">
    <property type="entry name" value="Cro/C1-type_HTH"/>
</dbReference>
<evidence type="ECO:0000256" key="3">
    <source>
        <dbReference type="ARBA" id="ARBA00023163"/>
    </source>
</evidence>
<dbReference type="AlphaFoldDB" id="A0A2N7VQ57"/>
<keyword evidence="3" id="KW-0804">Transcription</keyword>
<evidence type="ECO:0000313" key="6">
    <source>
        <dbReference type="Proteomes" id="UP000235347"/>
    </source>
</evidence>
<dbReference type="InterPro" id="IPR010982">
    <property type="entry name" value="Lambda_DNA-bd_dom_sf"/>
</dbReference>
<organism evidence="5 6">
    <name type="scientific">Trinickia soli</name>
    <dbReference type="NCBI Taxonomy" id="380675"/>
    <lineage>
        <taxon>Bacteria</taxon>
        <taxon>Pseudomonadati</taxon>
        <taxon>Pseudomonadota</taxon>
        <taxon>Betaproteobacteria</taxon>
        <taxon>Burkholderiales</taxon>
        <taxon>Burkholderiaceae</taxon>
        <taxon>Trinickia</taxon>
    </lineage>
</organism>
<dbReference type="Pfam" id="PF00717">
    <property type="entry name" value="Peptidase_S24"/>
    <property type="match status" value="1"/>
</dbReference>
<dbReference type="SUPFAM" id="SSF47413">
    <property type="entry name" value="lambda repressor-like DNA-binding domains"/>
    <property type="match status" value="1"/>
</dbReference>
<dbReference type="Pfam" id="PF01381">
    <property type="entry name" value="HTH_3"/>
    <property type="match status" value="1"/>
</dbReference>
<dbReference type="CDD" id="cd06529">
    <property type="entry name" value="S24_LexA-like"/>
    <property type="match status" value="1"/>
</dbReference>
<reference evidence="5 6" key="1">
    <citation type="submission" date="2018-01" db="EMBL/GenBank/DDBJ databases">
        <title>Whole genome analyses suggest that Burkholderia sensu lato contains two further novel genera in the rhizoxinica-symbiotica group Mycetohabitans gen. nov., and Trinickia gen. nov.: implications for the evolution of diazotrophy and nodulation in the Burkholderiaceae.</title>
        <authorList>
            <person name="Estrada-de los Santos P."/>
            <person name="Palmer M."/>
            <person name="Chavez-Ramirez B."/>
            <person name="Beukes C."/>
            <person name="Steenkamp E.T."/>
            <person name="Hirsch A.M."/>
            <person name="Manyaka P."/>
            <person name="Maluk M."/>
            <person name="Lafos M."/>
            <person name="Crook M."/>
            <person name="Gross E."/>
            <person name="Simon M.F."/>
            <person name="Bueno dos Reis Junior F."/>
            <person name="Poole P.S."/>
            <person name="Venter S.N."/>
            <person name="James E.K."/>
        </authorList>
    </citation>
    <scope>NUCLEOTIDE SEQUENCE [LARGE SCALE GENOMIC DNA]</scope>
    <source>
        <strain evidence="5 6">GP25-8</strain>
    </source>
</reference>
<keyword evidence="1" id="KW-0805">Transcription regulation</keyword>
<keyword evidence="6" id="KW-1185">Reference proteome</keyword>
<dbReference type="InterPro" id="IPR039418">
    <property type="entry name" value="LexA-like"/>
</dbReference>
<evidence type="ECO:0000256" key="1">
    <source>
        <dbReference type="ARBA" id="ARBA00023015"/>
    </source>
</evidence>
<dbReference type="PANTHER" id="PTHR40661">
    <property type="match status" value="1"/>
</dbReference>
<dbReference type="EMBL" id="PNYB01000022">
    <property type="protein sequence ID" value="PMS19276.1"/>
    <property type="molecule type" value="Genomic_DNA"/>
</dbReference>
<evidence type="ECO:0000256" key="2">
    <source>
        <dbReference type="ARBA" id="ARBA00023125"/>
    </source>
</evidence>
<dbReference type="Gene3D" id="2.10.109.10">
    <property type="entry name" value="Umud Fragment, subunit A"/>
    <property type="match status" value="1"/>
</dbReference>